<dbReference type="Pfam" id="PF13302">
    <property type="entry name" value="Acetyltransf_3"/>
    <property type="match status" value="1"/>
</dbReference>
<keyword evidence="2" id="KW-0808">Transferase</keyword>
<proteinExistence type="predicted"/>
<keyword evidence="3" id="KW-1185">Reference proteome</keyword>
<dbReference type="AlphaFoldDB" id="A0A1H4UBZ9"/>
<dbReference type="Gene3D" id="3.40.630.30">
    <property type="match status" value="1"/>
</dbReference>
<evidence type="ECO:0000259" key="1">
    <source>
        <dbReference type="PROSITE" id="PS51186"/>
    </source>
</evidence>
<dbReference type="PANTHER" id="PTHR43792">
    <property type="entry name" value="GNAT FAMILY, PUTATIVE (AFU_ORTHOLOGUE AFUA_3G00765)-RELATED-RELATED"/>
    <property type="match status" value="1"/>
</dbReference>
<dbReference type="InterPro" id="IPR016181">
    <property type="entry name" value="Acyl_CoA_acyltransferase"/>
</dbReference>
<reference evidence="3" key="1">
    <citation type="submission" date="2016-10" db="EMBL/GenBank/DDBJ databases">
        <authorList>
            <person name="Varghese N."/>
            <person name="Submissions S."/>
        </authorList>
    </citation>
    <scope>NUCLEOTIDE SEQUENCE [LARGE SCALE GENOMIC DNA]</scope>
    <source>
        <strain evidence="3">DSM 22017</strain>
    </source>
</reference>
<evidence type="ECO:0000313" key="2">
    <source>
        <dbReference type="EMBL" id="SEC65754.1"/>
    </source>
</evidence>
<gene>
    <name evidence="2" type="ORF">SAMN04489844_2719</name>
</gene>
<protein>
    <submittedName>
        <fullName evidence="2">Protein N-acetyltransferase, RimJ/RimL family</fullName>
    </submittedName>
</protein>
<organism evidence="2 3">
    <name type="scientific">Nocardioides exalbidus</name>
    <dbReference type="NCBI Taxonomy" id="402596"/>
    <lineage>
        <taxon>Bacteria</taxon>
        <taxon>Bacillati</taxon>
        <taxon>Actinomycetota</taxon>
        <taxon>Actinomycetes</taxon>
        <taxon>Propionibacteriales</taxon>
        <taxon>Nocardioidaceae</taxon>
        <taxon>Nocardioides</taxon>
    </lineage>
</organism>
<sequence length="155" mass="16972">MAMSDLDDMTAVLAAPDPVPFDRPQRGRDDAIRWIEWQQRNYAEHDFGLWVVETHAGEFVGDCGLTVQDVEGTPHVEVGYHVVPGLRGRGYATEAARAVRDCAAAHGVDHLVALIRPENTPSQGVARHLGMEVERTAYVHGADALVFGMVLQKST</sequence>
<dbReference type="STRING" id="402596.SAMN04489844_2719"/>
<dbReference type="Proteomes" id="UP000198742">
    <property type="component" value="Unassembled WGS sequence"/>
</dbReference>
<accession>A0A1H4UBZ9</accession>
<dbReference type="InterPro" id="IPR000182">
    <property type="entry name" value="GNAT_dom"/>
</dbReference>
<dbReference type="EMBL" id="FNRT01000002">
    <property type="protein sequence ID" value="SEC65754.1"/>
    <property type="molecule type" value="Genomic_DNA"/>
</dbReference>
<feature type="domain" description="N-acetyltransferase" evidence="1">
    <location>
        <begin position="1"/>
        <end position="152"/>
    </location>
</feature>
<evidence type="ECO:0000313" key="3">
    <source>
        <dbReference type="Proteomes" id="UP000198742"/>
    </source>
</evidence>
<dbReference type="SUPFAM" id="SSF55729">
    <property type="entry name" value="Acyl-CoA N-acyltransferases (Nat)"/>
    <property type="match status" value="1"/>
</dbReference>
<dbReference type="PROSITE" id="PS51186">
    <property type="entry name" value="GNAT"/>
    <property type="match status" value="1"/>
</dbReference>
<dbReference type="PANTHER" id="PTHR43792:SF1">
    <property type="entry name" value="N-ACETYLTRANSFERASE DOMAIN-CONTAINING PROTEIN"/>
    <property type="match status" value="1"/>
</dbReference>
<dbReference type="OrthoDB" id="3533156at2"/>
<dbReference type="InterPro" id="IPR051531">
    <property type="entry name" value="N-acetyltransferase"/>
</dbReference>
<dbReference type="GO" id="GO:0016747">
    <property type="term" value="F:acyltransferase activity, transferring groups other than amino-acyl groups"/>
    <property type="evidence" value="ECO:0007669"/>
    <property type="project" value="InterPro"/>
</dbReference>
<name>A0A1H4UBZ9_9ACTN</name>